<sequence>MTVKKPQKRKEHVQSEEEVNLDGCDFPNSEDNVPDIFFDHNSTQVIEEVNDMFNDKKECVNDKKKEPSDESEYEPSDHLDAASESENEQGNKKKRKKQKFTTFNEKTDFHGRVELTVGMCFNDFKVCSVSAAVKKYNPDSNCKVDLNNGLFKRFYVCLDALKTGFKAACRPIICIDGCFLKGPYGGQLLCAITKDGNNNMSPIAWAAVEGLESVLEELGADHRICVRHLYANFKKSYPGKTLKDELWNASRATTFNSFKACMERIKNIDQSAYD</sequence>
<gene>
    <name evidence="2" type="ORF">Cni_G19230</name>
</gene>
<feature type="compositionally biased region" description="Basic and acidic residues" evidence="1">
    <location>
        <begin position="57"/>
        <end position="68"/>
    </location>
</feature>
<name>A0AAQ3KK86_9LILI</name>
<protein>
    <submittedName>
        <fullName evidence="2">Uncharacterized protein</fullName>
    </submittedName>
</protein>
<keyword evidence="3" id="KW-1185">Reference proteome</keyword>
<reference evidence="2 3" key="1">
    <citation type="submission" date="2023-10" db="EMBL/GenBank/DDBJ databases">
        <title>Chromosome-scale genome assembly provides insights into flower coloration mechanisms of Canna indica.</title>
        <authorList>
            <person name="Li C."/>
        </authorList>
    </citation>
    <scope>NUCLEOTIDE SEQUENCE [LARGE SCALE GENOMIC DNA]</scope>
    <source>
        <tissue evidence="2">Flower</tissue>
    </source>
</reference>
<dbReference type="Proteomes" id="UP001327560">
    <property type="component" value="Chromosome 6"/>
</dbReference>
<dbReference type="PANTHER" id="PTHR31973">
    <property type="entry name" value="POLYPROTEIN, PUTATIVE-RELATED"/>
    <property type="match status" value="1"/>
</dbReference>
<dbReference type="PANTHER" id="PTHR31973:SF187">
    <property type="entry name" value="MUTATOR TRANSPOSASE MUDRA PROTEIN"/>
    <property type="match status" value="1"/>
</dbReference>
<evidence type="ECO:0000313" key="2">
    <source>
        <dbReference type="EMBL" id="WOL10473.1"/>
    </source>
</evidence>
<dbReference type="EMBL" id="CP136895">
    <property type="protein sequence ID" value="WOL10473.1"/>
    <property type="molecule type" value="Genomic_DNA"/>
</dbReference>
<evidence type="ECO:0000256" key="1">
    <source>
        <dbReference type="SAM" id="MobiDB-lite"/>
    </source>
</evidence>
<accession>A0AAQ3KK86</accession>
<feature type="region of interest" description="Disordered" evidence="1">
    <location>
        <begin position="57"/>
        <end position="98"/>
    </location>
</feature>
<organism evidence="2 3">
    <name type="scientific">Canna indica</name>
    <name type="common">Indian-shot</name>
    <dbReference type="NCBI Taxonomy" id="4628"/>
    <lineage>
        <taxon>Eukaryota</taxon>
        <taxon>Viridiplantae</taxon>
        <taxon>Streptophyta</taxon>
        <taxon>Embryophyta</taxon>
        <taxon>Tracheophyta</taxon>
        <taxon>Spermatophyta</taxon>
        <taxon>Magnoliopsida</taxon>
        <taxon>Liliopsida</taxon>
        <taxon>Zingiberales</taxon>
        <taxon>Cannaceae</taxon>
        <taxon>Canna</taxon>
    </lineage>
</organism>
<proteinExistence type="predicted"/>
<evidence type="ECO:0000313" key="3">
    <source>
        <dbReference type="Proteomes" id="UP001327560"/>
    </source>
</evidence>
<feature type="compositionally biased region" description="Basic residues" evidence="1">
    <location>
        <begin position="1"/>
        <end position="11"/>
    </location>
</feature>
<feature type="region of interest" description="Disordered" evidence="1">
    <location>
        <begin position="1"/>
        <end position="36"/>
    </location>
</feature>
<dbReference type="AlphaFoldDB" id="A0AAQ3KK86"/>